<dbReference type="Proteomes" id="UP001153269">
    <property type="component" value="Unassembled WGS sequence"/>
</dbReference>
<comment type="caution">
    <text evidence="2">The sequence shown here is derived from an EMBL/GenBank/DDBJ whole genome shotgun (WGS) entry which is preliminary data.</text>
</comment>
<gene>
    <name evidence="2" type="ORF">PLEPLA_LOCUS40960</name>
</gene>
<keyword evidence="3" id="KW-1185">Reference proteome</keyword>
<feature type="compositionally biased region" description="Low complexity" evidence="1">
    <location>
        <begin position="248"/>
        <end position="265"/>
    </location>
</feature>
<evidence type="ECO:0000313" key="2">
    <source>
        <dbReference type="EMBL" id="CAB1453210.1"/>
    </source>
</evidence>
<sequence length="290" mass="31149">MSQVSCGQEETLALVQNLHTTSFLGPVRRPPVAPEEQTVPTRPTRPQRQILIRLILLDVLVYLCKDQFEFQTSENEDVLAPGDIFKGLCLEQRTMKSMILFISSCCWVLQVRPLPVDLYWEAVWFDQLDNISLFSPPRLLCGFSPVMTSLLFPGHAHAAMKDLSSSSSPLTTLLHYPSSKTSAVPFSPSAGPASSPGATLSSAPLSKPQPFCLQTGPHLIASMQLQKLNSHYQNLTGASAGHPPPAGAPRGFGPSPLGSGNQLLGPTGGLGGGGITMGTQSAGDRWTYRL</sequence>
<proteinExistence type="predicted"/>
<feature type="region of interest" description="Disordered" evidence="1">
    <location>
        <begin position="234"/>
        <end position="290"/>
    </location>
</feature>
<feature type="compositionally biased region" description="Gly residues" evidence="1">
    <location>
        <begin position="266"/>
        <end position="276"/>
    </location>
</feature>
<evidence type="ECO:0000256" key="1">
    <source>
        <dbReference type="SAM" id="MobiDB-lite"/>
    </source>
</evidence>
<name>A0A9N7Z6N0_PLEPL</name>
<dbReference type="AlphaFoldDB" id="A0A9N7Z6N0"/>
<reference evidence="2" key="1">
    <citation type="submission" date="2020-03" db="EMBL/GenBank/DDBJ databases">
        <authorList>
            <person name="Weist P."/>
        </authorList>
    </citation>
    <scope>NUCLEOTIDE SEQUENCE</scope>
</reference>
<evidence type="ECO:0000313" key="3">
    <source>
        <dbReference type="Proteomes" id="UP001153269"/>
    </source>
</evidence>
<dbReference type="EMBL" id="CADEAL010004161">
    <property type="protein sequence ID" value="CAB1453210.1"/>
    <property type="molecule type" value="Genomic_DNA"/>
</dbReference>
<organism evidence="2 3">
    <name type="scientific">Pleuronectes platessa</name>
    <name type="common">European plaice</name>
    <dbReference type="NCBI Taxonomy" id="8262"/>
    <lineage>
        <taxon>Eukaryota</taxon>
        <taxon>Metazoa</taxon>
        <taxon>Chordata</taxon>
        <taxon>Craniata</taxon>
        <taxon>Vertebrata</taxon>
        <taxon>Euteleostomi</taxon>
        <taxon>Actinopterygii</taxon>
        <taxon>Neopterygii</taxon>
        <taxon>Teleostei</taxon>
        <taxon>Neoteleostei</taxon>
        <taxon>Acanthomorphata</taxon>
        <taxon>Carangaria</taxon>
        <taxon>Pleuronectiformes</taxon>
        <taxon>Pleuronectoidei</taxon>
        <taxon>Pleuronectidae</taxon>
        <taxon>Pleuronectes</taxon>
    </lineage>
</organism>
<protein>
    <submittedName>
        <fullName evidence="2">Uncharacterized protein</fullName>
    </submittedName>
</protein>
<accession>A0A9N7Z6N0</accession>